<name>A0A1Y5TTT4_9RHOB</name>
<sequence>MQLYGAEVSGLTYNAATQAFEALVVFHENADKVSYPTELQAPINADFDSIARGLVLRARMRRARSNGTGDHDCISRLHSAAVAAASQGQMNPHAA</sequence>
<dbReference type="EMBL" id="FWFS01000014">
    <property type="protein sequence ID" value="SLN68122.1"/>
    <property type="molecule type" value="Genomic_DNA"/>
</dbReference>
<gene>
    <name evidence="1" type="ORF">AQS8620_03195</name>
</gene>
<reference evidence="1 2" key="1">
    <citation type="submission" date="2017-03" db="EMBL/GenBank/DDBJ databases">
        <authorList>
            <person name="Afonso C.L."/>
            <person name="Miller P.J."/>
            <person name="Scott M.A."/>
            <person name="Spackman E."/>
            <person name="Goraichik I."/>
            <person name="Dimitrov K.M."/>
            <person name="Suarez D.L."/>
            <person name="Swayne D.E."/>
        </authorList>
    </citation>
    <scope>NUCLEOTIDE SEQUENCE [LARGE SCALE GENOMIC DNA]</scope>
    <source>
        <strain evidence="1 2">CECT 8620</strain>
    </source>
</reference>
<evidence type="ECO:0000313" key="2">
    <source>
        <dbReference type="Proteomes" id="UP000193862"/>
    </source>
</evidence>
<organism evidence="1 2">
    <name type="scientific">Aquimixticola soesokkakensis</name>
    <dbReference type="NCBI Taxonomy" id="1519096"/>
    <lineage>
        <taxon>Bacteria</taxon>
        <taxon>Pseudomonadati</taxon>
        <taxon>Pseudomonadota</taxon>
        <taxon>Alphaproteobacteria</taxon>
        <taxon>Rhodobacterales</taxon>
        <taxon>Paracoccaceae</taxon>
        <taxon>Aquimixticola</taxon>
    </lineage>
</organism>
<accession>A0A1Y5TTT4</accession>
<dbReference type="OrthoDB" id="7862430at2"/>
<dbReference type="RefSeq" id="WP_085837997.1">
    <property type="nucleotide sequence ID" value="NZ_FWFS01000014.1"/>
</dbReference>
<dbReference type="Proteomes" id="UP000193862">
    <property type="component" value="Unassembled WGS sequence"/>
</dbReference>
<keyword evidence="2" id="KW-1185">Reference proteome</keyword>
<dbReference type="AlphaFoldDB" id="A0A1Y5TTT4"/>
<evidence type="ECO:0000313" key="1">
    <source>
        <dbReference type="EMBL" id="SLN68122.1"/>
    </source>
</evidence>
<protein>
    <submittedName>
        <fullName evidence="1">Uncharacterized protein</fullName>
    </submittedName>
</protein>
<proteinExistence type="predicted"/>